<keyword evidence="2" id="KW-1185">Reference proteome</keyword>
<name>A0ACB9GCC8_CICIN</name>
<sequence>MVTLPYLNLCRQLPPSVLVRSVNLAAEEWRLVVLICSLYACHKTSCFFFLLLGSREEQQLVYGGIVYNSCFCLFHNRVMCFNVKYCVCLCICNQHTLGFLNFFK</sequence>
<protein>
    <submittedName>
        <fullName evidence="1">Uncharacterized protein</fullName>
    </submittedName>
</protein>
<accession>A0ACB9GCC8</accession>
<proteinExistence type="predicted"/>
<reference evidence="2" key="1">
    <citation type="journal article" date="2022" name="Mol. Ecol. Resour.">
        <title>The genomes of chicory, endive, great burdock and yacon provide insights into Asteraceae palaeo-polyploidization history and plant inulin production.</title>
        <authorList>
            <person name="Fan W."/>
            <person name="Wang S."/>
            <person name="Wang H."/>
            <person name="Wang A."/>
            <person name="Jiang F."/>
            <person name="Liu H."/>
            <person name="Zhao H."/>
            <person name="Xu D."/>
            <person name="Zhang Y."/>
        </authorList>
    </citation>
    <scope>NUCLEOTIDE SEQUENCE [LARGE SCALE GENOMIC DNA]</scope>
    <source>
        <strain evidence="2">cv. Punajuju</strain>
    </source>
</reference>
<organism evidence="1 2">
    <name type="scientific">Cichorium intybus</name>
    <name type="common">Chicory</name>
    <dbReference type="NCBI Taxonomy" id="13427"/>
    <lineage>
        <taxon>Eukaryota</taxon>
        <taxon>Viridiplantae</taxon>
        <taxon>Streptophyta</taxon>
        <taxon>Embryophyta</taxon>
        <taxon>Tracheophyta</taxon>
        <taxon>Spermatophyta</taxon>
        <taxon>Magnoliopsida</taxon>
        <taxon>eudicotyledons</taxon>
        <taxon>Gunneridae</taxon>
        <taxon>Pentapetalae</taxon>
        <taxon>asterids</taxon>
        <taxon>campanulids</taxon>
        <taxon>Asterales</taxon>
        <taxon>Asteraceae</taxon>
        <taxon>Cichorioideae</taxon>
        <taxon>Cichorieae</taxon>
        <taxon>Cichoriinae</taxon>
        <taxon>Cichorium</taxon>
    </lineage>
</organism>
<dbReference type="Proteomes" id="UP001055811">
    <property type="component" value="Linkage Group LG02"/>
</dbReference>
<dbReference type="EMBL" id="CM042010">
    <property type="protein sequence ID" value="KAI3781169.1"/>
    <property type="molecule type" value="Genomic_DNA"/>
</dbReference>
<comment type="caution">
    <text evidence="1">The sequence shown here is derived from an EMBL/GenBank/DDBJ whole genome shotgun (WGS) entry which is preliminary data.</text>
</comment>
<reference evidence="1 2" key="2">
    <citation type="journal article" date="2022" name="Mol. Ecol. Resour.">
        <title>The genomes of chicory, endive, great burdock and yacon provide insights into Asteraceae paleo-polyploidization history and plant inulin production.</title>
        <authorList>
            <person name="Fan W."/>
            <person name="Wang S."/>
            <person name="Wang H."/>
            <person name="Wang A."/>
            <person name="Jiang F."/>
            <person name="Liu H."/>
            <person name="Zhao H."/>
            <person name="Xu D."/>
            <person name="Zhang Y."/>
        </authorList>
    </citation>
    <scope>NUCLEOTIDE SEQUENCE [LARGE SCALE GENOMIC DNA]</scope>
    <source>
        <strain evidence="2">cv. Punajuju</strain>
        <tissue evidence="1">Leaves</tissue>
    </source>
</reference>
<evidence type="ECO:0000313" key="1">
    <source>
        <dbReference type="EMBL" id="KAI3781169.1"/>
    </source>
</evidence>
<gene>
    <name evidence="1" type="ORF">L2E82_11173</name>
</gene>
<evidence type="ECO:0000313" key="2">
    <source>
        <dbReference type="Proteomes" id="UP001055811"/>
    </source>
</evidence>